<gene>
    <name evidence="1" type="ORF">ACFPKY_12975</name>
</gene>
<dbReference type="EMBL" id="JBHSMD010000004">
    <property type="protein sequence ID" value="MFC5494022.1"/>
    <property type="molecule type" value="Genomic_DNA"/>
</dbReference>
<keyword evidence="2" id="KW-1185">Reference proteome</keyword>
<sequence length="303" mass="29647">MDQALFSYTVDPSTIDYSGGPNQLSVVDLTITATNPGTTDVACTSIAFTPTVGDGQTGLTTDPSTIAVAPGATTPWAIGGGSGTFTAVPLPPVTSIPAGGSVSFVLADVVVNDSGGPAEIDVVETTDAQRGATLSVTKSAVVPAGSTPSIQAFTAAPAVVAQGGTSTLTWATTDAERSVLGPGAVDLPNPGGGQVPIAVDATTTYTLDAIGAGGRVSAVVTVTVGSVAIGSFTAAPATPVAPGTSVTLTWETQYASSCSIDQGVGPVPTSGSVVVTPQQTTVYTVSALGRHPLSSSVTVHVTS</sequence>
<reference evidence="2" key="1">
    <citation type="journal article" date="2019" name="Int. J. Syst. Evol. Microbiol.">
        <title>The Global Catalogue of Microorganisms (GCM) 10K type strain sequencing project: providing services to taxonomists for standard genome sequencing and annotation.</title>
        <authorList>
            <consortium name="The Broad Institute Genomics Platform"/>
            <consortium name="The Broad Institute Genome Sequencing Center for Infectious Disease"/>
            <person name="Wu L."/>
            <person name="Ma J."/>
        </authorList>
    </citation>
    <scope>NUCLEOTIDE SEQUENCE [LARGE SCALE GENOMIC DNA]</scope>
    <source>
        <strain evidence="2">KACC 13778</strain>
    </source>
</reference>
<evidence type="ECO:0008006" key="3">
    <source>
        <dbReference type="Google" id="ProtNLM"/>
    </source>
</evidence>
<dbReference type="Proteomes" id="UP001595956">
    <property type="component" value="Unassembled WGS sequence"/>
</dbReference>
<protein>
    <recommendedName>
        <fullName evidence="3">DUF11 domain-containing protein</fullName>
    </recommendedName>
</protein>
<name>A0ABW0N278_9ACTN</name>
<evidence type="ECO:0000313" key="1">
    <source>
        <dbReference type="EMBL" id="MFC5494022.1"/>
    </source>
</evidence>
<dbReference type="RefSeq" id="WP_345179255.1">
    <property type="nucleotide sequence ID" value="NZ_BAABFQ010000007.1"/>
</dbReference>
<proteinExistence type="predicted"/>
<evidence type="ECO:0000313" key="2">
    <source>
        <dbReference type="Proteomes" id="UP001595956"/>
    </source>
</evidence>
<organism evidence="1 2">
    <name type="scientific">Nocardioides caricicola</name>
    <dbReference type="NCBI Taxonomy" id="634770"/>
    <lineage>
        <taxon>Bacteria</taxon>
        <taxon>Bacillati</taxon>
        <taxon>Actinomycetota</taxon>
        <taxon>Actinomycetes</taxon>
        <taxon>Propionibacteriales</taxon>
        <taxon>Nocardioidaceae</taxon>
        <taxon>Nocardioides</taxon>
    </lineage>
</organism>
<comment type="caution">
    <text evidence="1">The sequence shown here is derived from an EMBL/GenBank/DDBJ whole genome shotgun (WGS) entry which is preliminary data.</text>
</comment>
<accession>A0ABW0N278</accession>